<dbReference type="Gene3D" id="3.50.50.60">
    <property type="entry name" value="FAD/NAD(P)-binding domain"/>
    <property type="match status" value="2"/>
</dbReference>
<keyword evidence="5" id="KW-0274">FAD</keyword>
<proteinExistence type="inferred from homology"/>
<evidence type="ECO:0000313" key="9">
    <source>
        <dbReference type="EMBL" id="SFH27494.1"/>
    </source>
</evidence>
<dbReference type="GO" id="GO:0110142">
    <property type="term" value="C:ubiquinone biosynthesis complex"/>
    <property type="evidence" value="ECO:0007669"/>
    <property type="project" value="UniProtKB-ARBA"/>
</dbReference>
<feature type="domain" description="FAD-binding" evidence="8">
    <location>
        <begin position="5"/>
        <end position="347"/>
    </location>
</feature>
<dbReference type="EMBL" id="FOPU01000005">
    <property type="protein sequence ID" value="SFH27494.1"/>
    <property type="molecule type" value="Genomic_DNA"/>
</dbReference>
<dbReference type="FunFam" id="3.50.50.60:FF:000021">
    <property type="entry name" value="Ubiquinone biosynthesis monooxygenase COQ6"/>
    <property type="match status" value="1"/>
</dbReference>
<dbReference type="UniPathway" id="UPA00232"/>
<dbReference type="AlphaFoldDB" id="A0A1I2YP73"/>
<comment type="pathway">
    <text evidence="2">Cofactor biosynthesis; ubiquinone biosynthesis.</text>
</comment>
<evidence type="ECO:0000256" key="1">
    <source>
        <dbReference type="ARBA" id="ARBA00001974"/>
    </source>
</evidence>
<keyword evidence="10" id="KW-1185">Reference proteome</keyword>
<dbReference type="InterPro" id="IPR051205">
    <property type="entry name" value="UbiH/COQ6_monooxygenase"/>
</dbReference>
<dbReference type="Proteomes" id="UP000183635">
    <property type="component" value="Unassembled WGS sequence"/>
</dbReference>
<dbReference type="InterPro" id="IPR036188">
    <property type="entry name" value="FAD/NAD-bd_sf"/>
</dbReference>
<evidence type="ECO:0000256" key="3">
    <source>
        <dbReference type="ARBA" id="ARBA00005349"/>
    </source>
</evidence>
<dbReference type="PANTHER" id="PTHR43876">
    <property type="entry name" value="UBIQUINONE BIOSYNTHESIS MONOOXYGENASE COQ6, MITOCHONDRIAL"/>
    <property type="match status" value="1"/>
</dbReference>
<comment type="similarity">
    <text evidence="3">Belongs to the UbiH/COQ6 family.</text>
</comment>
<gene>
    <name evidence="9" type="ORF">SAMN04488021_10569</name>
</gene>
<evidence type="ECO:0000256" key="7">
    <source>
        <dbReference type="ARBA" id="ARBA00023033"/>
    </source>
</evidence>
<dbReference type="GO" id="GO:0006744">
    <property type="term" value="P:ubiquinone biosynthetic process"/>
    <property type="evidence" value="ECO:0007669"/>
    <property type="project" value="UniProtKB-UniPathway"/>
</dbReference>
<dbReference type="PRINTS" id="PR00420">
    <property type="entry name" value="RNGMNOXGNASE"/>
</dbReference>
<evidence type="ECO:0000259" key="8">
    <source>
        <dbReference type="Pfam" id="PF01494"/>
    </source>
</evidence>
<dbReference type="NCBIfam" id="TIGR01988">
    <property type="entry name" value="Ubi-OHases"/>
    <property type="match status" value="1"/>
</dbReference>
<dbReference type="GO" id="GO:0071949">
    <property type="term" value="F:FAD binding"/>
    <property type="evidence" value="ECO:0007669"/>
    <property type="project" value="InterPro"/>
</dbReference>
<dbReference type="InterPro" id="IPR010971">
    <property type="entry name" value="UbiH/COQ6"/>
</dbReference>
<dbReference type="PROSITE" id="PS01304">
    <property type="entry name" value="UBIH"/>
    <property type="match status" value="1"/>
</dbReference>
<dbReference type="GO" id="GO:0016705">
    <property type="term" value="F:oxidoreductase activity, acting on paired donors, with incorporation or reduction of molecular oxygen"/>
    <property type="evidence" value="ECO:0007669"/>
    <property type="project" value="InterPro"/>
</dbReference>
<dbReference type="InterPro" id="IPR002938">
    <property type="entry name" value="FAD-bd"/>
</dbReference>
<keyword evidence="6" id="KW-0560">Oxidoreductase</keyword>
<dbReference type="RefSeq" id="WP_074966456.1">
    <property type="nucleotide sequence ID" value="NZ_CBCRYP010000031.1"/>
</dbReference>
<evidence type="ECO:0000256" key="5">
    <source>
        <dbReference type="ARBA" id="ARBA00022827"/>
    </source>
</evidence>
<evidence type="ECO:0000256" key="6">
    <source>
        <dbReference type="ARBA" id="ARBA00023002"/>
    </source>
</evidence>
<organism evidence="9 10">
    <name type="scientific">Paracoccus aminovorans</name>
    <dbReference type="NCBI Taxonomy" id="34004"/>
    <lineage>
        <taxon>Bacteria</taxon>
        <taxon>Pseudomonadati</taxon>
        <taxon>Pseudomonadota</taxon>
        <taxon>Alphaproteobacteria</taxon>
        <taxon>Rhodobacterales</taxon>
        <taxon>Paracoccaceae</taxon>
        <taxon>Paracoccus</taxon>
    </lineage>
</organism>
<evidence type="ECO:0000256" key="2">
    <source>
        <dbReference type="ARBA" id="ARBA00004749"/>
    </source>
</evidence>
<keyword evidence="4" id="KW-0285">Flavoprotein</keyword>
<reference evidence="9 10" key="1">
    <citation type="submission" date="2016-10" db="EMBL/GenBank/DDBJ databases">
        <authorList>
            <person name="de Groot N.N."/>
        </authorList>
    </citation>
    <scope>NUCLEOTIDE SEQUENCE [LARGE SCALE GENOMIC DNA]</scope>
    <source>
        <strain evidence="9 10">DSM 8537</strain>
    </source>
</reference>
<comment type="cofactor">
    <cofactor evidence="1">
        <name>FAD</name>
        <dbReference type="ChEBI" id="CHEBI:57692"/>
    </cofactor>
</comment>
<dbReference type="PANTHER" id="PTHR43876:SF7">
    <property type="entry name" value="UBIQUINONE BIOSYNTHESIS MONOOXYGENASE COQ6, MITOCHONDRIAL"/>
    <property type="match status" value="1"/>
</dbReference>
<dbReference type="GO" id="GO:0004497">
    <property type="term" value="F:monooxygenase activity"/>
    <property type="evidence" value="ECO:0007669"/>
    <property type="project" value="UniProtKB-KW"/>
</dbReference>
<keyword evidence="7" id="KW-0503">Monooxygenase</keyword>
<sequence length="407" mass="42793">MTTDFDIVIAGGGLNGPALALALADAGLRVAVVDARPADARAGEAFDGRAYALALASQRLLAALGLWSELAPNAQEIRKVAASQGVAGDGPGPFGLHFDSAEIEEGRLGYMLEDRFLYRALLGAMAGRVTHLSGTAVLDQAVEDAGIRVALSDGRSLDARLLVGADGRQSGVAQRAGIRRTGHDYGQIALVAAVDHDLPHQGVAHQFFMPGGPLAILPLPGNRSSIVWSEPEDSARAIMALPDEQFLAVLRPRFGDFLGAIRLAGPRFSYPLNLTLAQRYAAPRVALVGDAAHGVHPIAGQGLNLGLRDVAALAEVLVAAHRRGEDIGTDPVLARYQDWRRPDATALALGMDGVNALFSNANPLLRAARELGMGAVNAVPALRRGFMRQAAGLSLKPMPRLLTGRRL</sequence>
<protein>
    <submittedName>
        <fullName evidence="9">2-octaprenyl-6-methoxyphenol hydroxylase</fullName>
    </submittedName>
</protein>
<dbReference type="OrthoDB" id="9796623at2"/>
<accession>A0A1I2YP73</accession>
<name>A0A1I2YP73_9RHOB</name>
<dbReference type="SUPFAM" id="SSF51905">
    <property type="entry name" value="FAD/NAD(P)-binding domain"/>
    <property type="match status" value="1"/>
</dbReference>
<dbReference type="InterPro" id="IPR018168">
    <property type="entry name" value="Ubi_Hdrlase_CS"/>
</dbReference>
<evidence type="ECO:0000256" key="4">
    <source>
        <dbReference type="ARBA" id="ARBA00022630"/>
    </source>
</evidence>
<evidence type="ECO:0000313" key="10">
    <source>
        <dbReference type="Proteomes" id="UP000183635"/>
    </source>
</evidence>
<dbReference type="Pfam" id="PF01494">
    <property type="entry name" value="FAD_binding_3"/>
    <property type="match status" value="1"/>
</dbReference>
<dbReference type="STRING" id="34004.SAMN04488021_10569"/>